<evidence type="ECO:0000256" key="1">
    <source>
        <dbReference type="ARBA" id="ARBA00022692"/>
    </source>
</evidence>
<evidence type="ECO:0000256" key="2">
    <source>
        <dbReference type="ARBA" id="ARBA00022989"/>
    </source>
</evidence>
<protein>
    <submittedName>
        <fullName evidence="5">Major Facilitator Superfamily transporter</fullName>
    </submittedName>
</protein>
<evidence type="ECO:0000256" key="3">
    <source>
        <dbReference type="ARBA" id="ARBA00023136"/>
    </source>
</evidence>
<proteinExistence type="predicted"/>
<dbReference type="Gene3D" id="1.20.1250.20">
    <property type="entry name" value="MFS general substrate transporter like domains"/>
    <property type="match status" value="1"/>
</dbReference>
<keyword evidence="6" id="KW-1185">Reference proteome</keyword>
<feature type="transmembrane region" description="Helical" evidence="4">
    <location>
        <begin position="208"/>
        <end position="232"/>
    </location>
</feature>
<sequence length="374" mass="39983">MATGMAIMGFGGGAMIGSPLAAELMKTFASSTGVGVWQTFVVMALVYFVFMIGGALGYRVPATGWKPEGWTPPAVQGSNVMITYGHVHVKKVWGIPQFWLVWMVLCMNVSAGIGVIGMASPMLQEVFGGGLIGLDKKYLELDKVQLAAIAGVAAGFTALLSLFNIGGRFFWASLSDKLGRKMTYVVFFVLGGLLYASIPASAAAGSKLLFVAAVCVILSMYGGGFATVPAYLADLFGTQMVGAIHGRLLTAWATAGILGPVVVNYMREYQLGLGLPREQVYNQTMYILVSMLVIGLICNLMIRPVDAKHFMSKAELAEEKRLAHERNAAGDIGPSTQSYHASPVIWVVLAWTAVGVPLAWGVYKTLINVGKFFQ</sequence>
<dbReference type="CDD" id="cd17353">
    <property type="entry name" value="MFS_OFA_like"/>
    <property type="match status" value="1"/>
</dbReference>
<keyword evidence="3 4" id="KW-0472">Membrane</keyword>
<name>I4Z645_9BURK</name>
<evidence type="ECO:0000313" key="6">
    <source>
        <dbReference type="Proteomes" id="UP000053899"/>
    </source>
</evidence>
<dbReference type="Pfam" id="PF07690">
    <property type="entry name" value="MFS_1"/>
    <property type="match status" value="1"/>
</dbReference>
<keyword evidence="1 4" id="KW-0812">Transmembrane</keyword>
<dbReference type="InterPro" id="IPR036259">
    <property type="entry name" value="MFS_trans_sf"/>
</dbReference>
<dbReference type="InterPro" id="IPR050327">
    <property type="entry name" value="Proton-linked_MCT"/>
</dbReference>
<feature type="transmembrane region" description="Helical" evidence="4">
    <location>
        <begin position="37"/>
        <end position="58"/>
    </location>
</feature>
<feature type="transmembrane region" description="Helical" evidence="4">
    <location>
        <begin position="144"/>
        <end position="163"/>
    </location>
</feature>
<feature type="transmembrane region" description="Helical" evidence="4">
    <location>
        <begin position="344"/>
        <end position="363"/>
    </location>
</feature>
<dbReference type="Proteomes" id="UP000053899">
    <property type="component" value="Unassembled WGS sequence"/>
</dbReference>
<dbReference type="InterPro" id="IPR011701">
    <property type="entry name" value="MFS"/>
</dbReference>
<feature type="transmembrane region" description="Helical" evidence="4">
    <location>
        <begin position="184"/>
        <end position="202"/>
    </location>
</feature>
<keyword evidence="2 4" id="KW-1133">Transmembrane helix</keyword>
<organism evidence="5 6">
    <name type="scientific">Leptothrix ochracea L12</name>
    <dbReference type="NCBI Taxonomy" id="735332"/>
    <lineage>
        <taxon>Bacteria</taxon>
        <taxon>Pseudomonadati</taxon>
        <taxon>Pseudomonadota</taxon>
        <taxon>Betaproteobacteria</taxon>
        <taxon>Burkholderiales</taxon>
        <taxon>Sphaerotilaceae</taxon>
        <taxon>Leptothrix</taxon>
    </lineage>
</organism>
<evidence type="ECO:0000313" key="5">
    <source>
        <dbReference type="EMBL" id="EIM31687.1"/>
    </source>
</evidence>
<accession>I4Z645</accession>
<feature type="transmembrane region" description="Helical" evidence="4">
    <location>
        <begin position="244"/>
        <end position="263"/>
    </location>
</feature>
<feature type="transmembrane region" description="Helical" evidence="4">
    <location>
        <begin position="99"/>
        <end position="124"/>
    </location>
</feature>
<dbReference type="PANTHER" id="PTHR11360:SF317">
    <property type="entry name" value="MAJOR FACILITATOR SUPERFAMILY (MFS) PROFILE DOMAIN-CONTAINING PROTEIN-RELATED"/>
    <property type="match status" value="1"/>
</dbReference>
<evidence type="ECO:0000256" key="4">
    <source>
        <dbReference type="SAM" id="Phobius"/>
    </source>
</evidence>
<dbReference type="GO" id="GO:0022857">
    <property type="term" value="F:transmembrane transporter activity"/>
    <property type="evidence" value="ECO:0007669"/>
    <property type="project" value="InterPro"/>
</dbReference>
<gene>
    <name evidence="5" type="ORF">LepocDRAFT_00004210</name>
</gene>
<dbReference type="HOGENOM" id="CLU_001265_59_7_4"/>
<feature type="transmembrane region" description="Helical" evidence="4">
    <location>
        <begin position="283"/>
        <end position="302"/>
    </location>
</feature>
<reference evidence="5 6" key="1">
    <citation type="submission" date="2012-04" db="EMBL/GenBank/DDBJ databases">
        <title>Improved High-Quality Draft sequence of Leptothrix ochracea L12.</title>
        <authorList>
            <consortium name="US DOE Joint Genome Institute"/>
            <person name="Lucas S."/>
            <person name="Han J."/>
            <person name="Lapidus A."/>
            <person name="Cheng J.-F."/>
            <person name="Goodwin L."/>
            <person name="Pitluck S."/>
            <person name="Peters L."/>
            <person name="Zeytun A."/>
            <person name="Detter J.C."/>
            <person name="Han C."/>
            <person name="Tapia R."/>
            <person name="Land M."/>
            <person name="Hauser L."/>
            <person name="Kyrpides N."/>
            <person name="Ivanova N."/>
            <person name="Pagani I."/>
            <person name="Stepanauskas R."/>
            <person name="Masland D."/>
            <person name="Poulton N."/>
            <person name="Emerson D."/>
            <person name="Fleming E."/>
            <person name="Woyke T."/>
        </authorList>
    </citation>
    <scope>NUCLEOTIDE SEQUENCE [LARGE SCALE GENOMIC DNA]</scope>
    <source>
        <strain evidence="5 6">L12</strain>
    </source>
</reference>
<dbReference type="SUPFAM" id="SSF103473">
    <property type="entry name" value="MFS general substrate transporter"/>
    <property type="match status" value="1"/>
</dbReference>
<dbReference type="EMBL" id="JH660670">
    <property type="protein sequence ID" value="EIM31687.1"/>
    <property type="molecule type" value="Genomic_DNA"/>
</dbReference>
<dbReference type="PANTHER" id="PTHR11360">
    <property type="entry name" value="MONOCARBOXYLATE TRANSPORTER"/>
    <property type="match status" value="1"/>
</dbReference>
<dbReference type="AlphaFoldDB" id="I4Z645"/>